<feature type="signal peptide" evidence="1">
    <location>
        <begin position="1"/>
        <end position="27"/>
    </location>
</feature>
<organism evidence="3 4">
    <name type="scientific">Panthera leo</name>
    <name type="common">Lion</name>
    <dbReference type="NCBI Taxonomy" id="9689"/>
    <lineage>
        <taxon>Eukaryota</taxon>
        <taxon>Metazoa</taxon>
        <taxon>Chordata</taxon>
        <taxon>Craniata</taxon>
        <taxon>Vertebrata</taxon>
        <taxon>Euteleostomi</taxon>
        <taxon>Mammalia</taxon>
        <taxon>Eutheria</taxon>
        <taxon>Laurasiatheria</taxon>
        <taxon>Carnivora</taxon>
        <taxon>Feliformia</taxon>
        <taxon>Felidae</taxon>
        <taxon>Pantherinae</taxon>
        <taxon>Panthera</taxon>
    </lineage>
</organism>
<dbReference type="SUPFAM" id="SSF54495">
    <property type="entry name" value="UBC-like"/>
    <property type="match status" value="1"/>
</dbReference>
<dbReference type="GeneTree" id="ENSGT00940000155985"/>
<sequence>MSYILRSPNLLNCFFIFIHVSPPNCHAGPKADNIYEWKLTILGPPASVCEGGVVFLDITFSSDYPCKPPKVTFHTRIYHYNINS</sequence>
<dbReference type="PANTHER" id="PTHR24068">
    <property type="entry name" value="UBIQUITIN-CONJUGATING ENZYME E2"/>
    <property type="match status" value="1"/>
</dbReference>
<dbReference type="InterPro" id="IPR000608">
    <property type="entry name" value="UBC"/>
</dbReference>
<reference evidence="3" key="1">
    <citation type="journal article" date="2019" name="bioRxiv">
        <title>Long live the king: chromosome-level assembly of the lion (Panthera leo) using linked-read, Hi-C, and long read data.</title>
        <authorList>
            <person name="Armstrong E.E."/>
            <person name="Taylor R.W."/>
            <person name="Miller D.E."/>
            <person name="Kaelin C."/>
            <person name="Barsh G."/>
            <person name="Hadly E.A."/>
            <person name="Petrov D."/>
        </authorList>
    </citation>
    <scope>NUCLEOTIDE SEQUENCE [LARGE SCALE GENOMIC DNA]</scope>
</reference>
<proteinExistence type="predicted"/>
<dbReference type="Gene3D" id="3.10.110.10">
    <property type="entry name" value="Ubiquitin Conjugating Enzyme"/>
    <property type="match status" value="1"/>
</dbReference>
<evidence type="ECO:0000313" key="3">
    <source>
        <dbReference type="Ensembl" id="ENSPLOP00000028681.1"/>
    </source>
</evidence>
<evidence type="ECO:0000256" key="1">
    <source>
        <dbReference type="SAM" id="SignalP"/>
    </source>
</evidence>
<protein>
    <recommendedName>
        <fullName evidence="2">UBC core domain-containing protein</fullName>
    </recommendedName>
</protein>
<evidence type="ECO:0000259" key="2">
    <source>
        <dbReference type="PROSITE" id="PS50127"/>
    </source>
</evidence>
<accession>A0A8C8Y8V3</accession>
<dbReference type="PROSITE" id="PS50127">
    <property type="entry name" value="UBC_2"/>
    <property type="match status" value="1"/>
</dbReference>
<dbReference type="Pfam" id="PF00179">
    <property type="entry name" value="UQ_con"/>
    <property type="match status" value="1"/>
</dbReference>
<evidence type="ECO:0000313" key="4">
    <source>
        <dbReference type="Proteomes" id="UP000694399"/>
    </source>
</evidence>
<dbReference type="AlphaFoldDB" id="A0A8C8Y8V3"/>
<feature type="domain" description="UBC core" evidence="2">
    <location>
        <begin position="1"/>
        <end position="84"/>
    </location>
</feature>
<dbReference type="Ensembl" id="ENSPLOT00000031677.1">
    <property type="protein sequence ID" value="ENSPLOP00000028681.1"/>
    <property type="gene ID" value="ENSPLOG00000021005.1"/>
</dbReference>
<dbReference type="Proteomes" id="UP000694399">
    <property type="component" value="Chromosome B4"/>
</dbReference>
<name>A0A8C8Y8V3_PANLE</name>
<reference evidence="3" key="2">
    <citation type="submission" date="2025-08" db="UniProtKB">
        <authorList>
            <consortium name="Ensembl"/>
        </authorList>
    </citation>
    <scope>IDENTIFICATION</scope>
</reference>
<keyword evidence="4" id="KW-1185">Reference proteome</keyword>
<dbReference type="InterPro" id="IPR016135">
    <property type="entry name" value="UBQ-conjugating_enzyme/RWD"/>
</dbReference>
<keyword evidence="1" id="KW-0732">Signal</keyword>
<reference evidence="3" key="3">
    <citation type="submission" date="2025-09" db="UniProtKB">
        <authorList>
            <consortium name="Ensembl"/>
        </authorList>
    </citation>
    <scope>IDENTIFICATION</scope>
</reference>
<feature type="chain" id="PRO_5034754457" description="UBC core domain-containing protein" evidence="1">
    <location>
        <begin position="28"/>
        <end position="84"/>
    </location>
</feature>